<dbReference type="InterPro" id="IPR056423">
    <property type="entry name" value="BACK_BPM_SPOP"/>
</dbReference>
<feature type="domain" description="MATH" evidence="4">
    <location>
        <begin position="24"/>
        <end position="155"/>
    </location>
</feature>
<comment type="pathway">
    <text evidence="1">Protein modification; protein ubiquitination.</text>
</comment>
<accession>A0A368S9K7</accession>
<dbReference type="InterPro" id="IPR002083">
    <property type="entry name" value="MATH/TRAF_dom"/>
</dbReference>
<reference evidence="5" key="2">
    <citation type="submission" date="2015-07" db="EMBL/GenBank/DDBJ databases">
        <authorList>
            <person name="Noorani M."/>
        </authorList>
    </citation>
    <scope>NUCLEOTIDE SEQUENCE</scope>
    <source>
        <strain evidence="5">Yugu1</strain>
    </source>
</reference>
<dbReference type="GO" id="GO:0016567">
    <property type="term" value="P:protein ubiquitination"/>
    <property type="evidence" value="ECO:0007669"/>
    <property type="project" value="InterPro"/>
</dbReference>
<evidence type="ECO:0000259" key="3">
    <source>
        <dbReference type="PROSITE" id="PS50097"/>
    </source>
</evidence>
<evidence type="ECO:0000256" key="1">
    <source>
        <dbReference type="ARBA" id="ARBA00004906"/>
    </source>
</evidence>
<dbReference type="AlphaFoldDB" id="A0A368S9K7"/>
<proteinExistence type="inferred from homology"/>
<evidence type="ECO:0008006" key="6">
    <source>
        <dbReference type="Google" id="ProtNLM"/>
    </source>
</evidence>
<feature type="domain" description="BTB" evidence="3">
    <location>
        <begin position="187"/>
        <end position="255"/>
    </location>
</feature>
<dbReference type="SMART" id="SM00225">
    <property type="entry name" value="BTB"/>
    <property type="match status" value="1"/>
</dbReference>
<dbReference type="InterPro" id="IPR008974">
    <property type="entry name" value="TRAF-like"/>
</dbReference>
<dbReference type="SUPFAM" id="SSF54695">
    <property type="entry name" value="POZ domain"/>
    <property type="match status" value="1"/>
</dbReference>
<dbReference type="InterPro" id="IPR045005">
    <property type="entry name" value="BPM1-6"/>
</dbReference>
<reference evidence="5" key="1">
    <citation type="journal article" date="2012" name="Nat. Biotechnol.">
        <title>Reference genome sequence of the model plant Setaria.</title>
        <authorList>
            <person name="Bennetzen J.L."/>
            <person name="Schmutz J."/>
            <person name="Wang H."/>
            <person name="Percifield R."/>
            <person name="Hawkins J."/>
            <person name="Pontaroli A.C."/>
            <person name="Estep M."/>
            <person name="Feng L."/>
            <person name="Vaughn J.N."/>
            <person name="Grimwood J."/>
            <person name="Jenkins J."/>
            <person name="Barry K."/>
            <person name="Lindquist E."/>
            <person name="Hellsten U."/>
            <person name="Deshpande S."/>
            <person name="Wang X."/>
            <person name="Wu X."/>
            <person name="Mitros T."/>
            <person name="Triplett J."/>
            <person name="Yang X."/>
            <person name="Ye C.Y."/>
            <person name="Mauro-Herrera M."/>
            <person name="Wang L."/>
            <person name="Li P."/>
            <person name="Sharma M."/>
            <person name="Sharma R."/>
            <person name="Ronald P.C."/>
            <person name="Panaud O."/>
            <person name="Kellogg E.A."/>
            <person name="Brutnell T.P."/>
            <person name="Doust A.N."/>
            <person name="Tuskan G.A."/>
            <person name="Rokhsar D."/>
            <person name="Devos K.M."/>
        </authorList>
    </citation>
    <scope>NUCLEOTIDE SEQUENCE [LARGE SCALE GENOMIC DNA]</scope>
    <source>
        <strain evidence="5">Yugu1</strain>
    </source>
</reference>
<sequence>MPPSPPCSAAADDGYSASIAETATGWHLLKVVGYSQFKGIGVARRIKSSSFLVGGHSWCVIFFPDGSSEETAEWVSLGLRLERLGSTDGGDVLVRTKYSFLDRVGEPIPSSTRTGTSWLTFSRTSQSWVYSQFIKREDMESSYVKKDKFCIRCDVRVIENCCQLSAAVPPSEMRRHFMDLLASGVGADVAFDVGGETFAAHKNVLAARSSVFKAEFFGGTMKENVATRVRVDGIEPRVFKAMLHFVYTDSLPRFDRGDELVMAQHLLVAADRYDMQRLASMCEFALCLFIDTSVAVSTLVLAEQHGCRRLKEACFKFLKDSGKYKEVLMGDDFEHLANSCPSLVDELFPSTFQLGCVGVFP</sequence>
<dbReference type="PROSITE" id="PS50097">
    <property type="entry name" value="BTB"/>
    <property type="match status" value="1"/>
</dbReference>
<dbReference type="OrthoDB" id="6359816at2759"/>
<dbReference type="Gene3D" id="3.30.710.10">
    <property type="entry name" value="Potassium Channel Kv1.1, Chain A"/>
    <property type="match status" value="1"/>
</dbReference>
<gene>
    <name evidence="5" type="ORF">SETIT_8G197800v2</name>
</gene>
<dbReference type="Pfam" id="PF00651">
    <property type="entry name" value="BTB"/>
    <property type="match status" value="1"/>
</dbReference>
<dbReference type="Gene3D" id="1.25.40.420">
    <property type="match status" value="1"/>
</dbReference>
<comment type="similarity">
    <text evidence="2">Belongs to the Tdpoz family.</text>
</comment>
<dbReference type="Pfam" id="PF24570">
    <property type="entry name" value="BACK_BPM_SPOP"/>
    <property type="match status" value="1"/>
</dbReference>
<dbReference type="EMBL" id="CM003535">
    <property type="protein sequence ID" value="RCV39115.1"/>
    <property type="molecule type" value="Genomic_DNA"/>
</dbReference>
<dbReference type="SMR" id="A0A368S9K7"/>
<dbReference type="Gene3D" id="2.60.210.10">
    <property type="entry name" value="Apoptosis, Tumor Necrosis Factor Receptor Associated Protein 2, Chain A"/>
    <property type="match status" value="1"/>
</dbReference>
<evidence type="ECO:0000256" key="2">
    <source>
        <dbReference type="ARBA" id="ARBA00010846"/>
    </source>
</evidence>
<dbReference type="PANTHER" id="PTHR26379">
    <property type="entry name" value="BTB/POZ AND MATH DOMAIN-CONTAINING PROTEIN 1"/>
    <property type="match status" value="1"/>
</dbReference>
<organism evidence="5">
    <name type="scientific">Setaria italica</name>
    <name type="common">Foxtail millet</name>
    <name type="synonym">Panicum italicum</name>
    <dbReference type="NCBI Taxonomy" id="4555"/>
    <lineage>
        <taxon>Eukaryota</taxon>
        <taxon>Viridiplantae</taxon>
        <taxon>Streptophyta</taxon>
        <taxon>Embryophyta</taxon>
        <taxon>Tracheophyta</taxon>
        <taxon>Spermatophyta</taxon>
        <taxon>Magnoliopsida</taxon>
        <taxon>Liliopsida</taxon>
        <taxon>Poales</taxon>
        <taxon>Poaceae</taxon>
        <taxon>PACMAD clade</taxon>
        <taxon>Panicoideae</taxon>
        <taxon>Panicodae</taxon>
        <taxon>Paniceae</taxon>
        <taxon>Cenchrinae</taxon>
        <taxon>Setaria</taxon>
    </lineage>
</organism>
<evidence type="ECO:0000259" key="4">
    <source>
        <dbReference type="PROSITE" id="PS50144"/>
    </source>
</evidence>
<dbReference type="Pfam" id="PF22486">
    <property type="entry name" value="MATH_2"/>
    <property type="match status" value="1"/>
</dbReference>
<dbReference type="InterPro" id="IPR000210">
    <property type="entry name" value="BTB/POZ_dom"/>
</dbReference>
<dbReference type="InterPro" id="IPR011333">
    <property type="entry name" value="SKP1/BTB/POZ_sf"/>
</dbReference>
<dbReference type="SUPFAM" id="SSF49599">
    <property type="entry name" value="TRAF domain-like"/>
    <property type="match status" value="1"/>
</dbReference>
<dbReference type="CDD" id="cd18280">
    <property type="entry name" value="BTB_POZ_BPM_plant"/>
    <property type="match status" value="1"/>
</dbReference>
<dbReference type="PROSITE" id="PS50144">
    <property type="entry name" value="MATH"/>
    <property type="match status" value="1"/>
</dbReference>
<protein>
    <recommendedName>
        <fullName evidence="6">BTB domain-containing protein</fullName>
    </recommendedName>
</protein>
<name>A0A368S9K7_SETIT</name>
<evidence type="ECO:0000313" key="5">
    <source>
        <dbReference type="EMBL" id="RCV39115.1"/>
    </source>
</evidence>
<dbReference type="CDD" id="cd00121">
    <property type="entry name" value="MATH"/>
    <property type="match status" value="1"/>
</dbReference>
<dbReference type="PANTHER" id="PTHR26379:SF296">
    <property type="entry name" value="BTB DOMAIN-CONTAINING PROTEIN"/>
    <property type="match status" value="1"/>
</dbReference>